<gene>
    <name evidence="2" type="ORF">P5673_006191</name>
</gene>
<dbReference type="Proteomes" id="UP001249851">
    <property type="component" value="Unassembled WGS sequence"/>
</dbReference>
<comment type="caution">
    <text evidence="2">The sequence shown here is derived from an EMBL/GenBank/DDBJ whole genome shotgun (WGS) entry which is preliminary data.</text>
</comment>
<evidence type="ECO:0000313" key="2">
    <source>
        <dbReference type="EMBL" id="KAK2569280.1"/>
    </source>
</evidence>
<name>A0AAD9QXL2_ACRCE</name>
<feature type="compositionally biased region" description="Basic residues" evidence="1">
    <location>
        <begin position="1"/>
        <end position="12"/>
    </location>
</feature>
<evidence type="ECO:0000256" key="1">
    <source>
        <dbReference type="SAM" id="MobiDB-lite"/>
    </source>
</evidence>
<feature type="compositionally biased region" description="Low complexity" evidence="1">
    <location>
        <begin position="50"/>
        <end position="61"/>
    </location>
</feature>
<accession>A0AAD9QXL2</accession>
<keyword evidence="3" id="KW-1185">Reference proteome</keyword>
<dbReference type="AlphaFoldDB" id="A0AAD9QXL2"/>
<dbReference type="EMBL" id="JARQWQ010000010">
    <property type="protein sequence ID" value="KAK2569280.1"/>
    <property type="molecule type" value="Genomic_DNA"/>
</dbReference>
<protein>
    <submittedName>
        <fullName evidence="2">Uncharacterized protein</fullName>
    </submittedName>
</protein>
<feature type="region of interest" description="Disordered" evidence="1">
    <location>
        <begin position="1"/>
        <end position="25"/>
    </location>
</feature>
<organism evidence="2 3">
    <name type="scientific">Acropora cervicornis</name>
    <name type="common">Staghorn coral</name>
    <dbReference type="NCBI Taxonomy" id="6130"/>
    <lineage>
        <taxon>Eukaryota</taxon>
        <taxon>Metazoa</taxon>
        <taxon>Cnidaria</taxon>
        <taxon>Anthozoa</taxon>
        <taxon>Hexacorallia</taxon>
        <taxon>Scleractinia</taxon>
        <taxon>Astrocoeniina</taxon>
        <taxon>Acroporidae</taxon>
        <taxon>Acropora</taxon>
    </lineage>
</organism>
<proteinExistence type="predicted"/>
<evidence type="ECO:0000313" key="3">
    <source>
        <dbReference type="Proteomes" id="UP001249851"/>
    </source>
</evidence>
<reference evidence="2" key="1">
    <citation type="journal article" date="2023" name="G3 (Bethesda)">
        <title>Whole genome assembly and annotation of the endangered Caribbean coral Acropora cervicornis.</title>
        <authorList>
            <person name="Selwyn J.D."/>
            <person name="Vollmer S.V."/>
        </authorList>
    </citation>
    <scope>NUCLEOTIDE SEQUENCE</scope>
    <source>
        <strain evidence="2">K2</strain>
    </source>
</reference>
<sequence>MAERGRKRRKRRDSTTHNKPPLDFIESPINGQKYYCTPVQAARRPFLASSFPVSPQFPSPFESDELLQPRKTRGRQKKQDPTQVNSVEPNANKPVFTALQFEHENQIMKTNCKDTNDRKENSQRRSQRIRLKELKKTHFLFQIQPGTGTTPLNMKEEIVLASETPDHELVMLRRRKERKSKR</sequence>
<feature type="region of interest" description="Disordered" evidence="1">
    <location>
        <begin position="50"/>
        <end position="92"/>
    </location>
</feature>
<reference evidence="2" key="2">
    <citation type="journal article" date="2023" name="Science">
        <title>Genomic signatures of disease resistance in endangered staghorn corals.</title>
        <authorList>
            <person name="Vollmer S.V."/>
            <person name="Selwyn J.D."/>
            <person name="Despard B.A."/>
            <person name="Roesel C.L."/>
        </authorList>
    </citation>
    <scope>NUCLEOTIDE SEQUENCE</scope>
    <source>
        <strain evidence="2">K2</strain>
    </source>
</reference>